<dbReference type="PANTHER" id="PTHR12128:SF66">
    <property type="entry name" value="4-HYDROXY-2-OXOGLUTARATE ALDOLASE, MITOCHONDRIAL"/>
    <property type="match status" value="1"/>
</dbReference>
<evidence type="ECO:0000256" key="1">
    <source>
        <dbReference type="ARBA" id="ARBA00003294"/>
    </source>
</evidence>
<dbReference type="SMART" id="SM01130">
    <property type="entry name" value="DHDPS"/>
    <property type="match status" value="1"/>
</dbReference>
<dbReference type="GO" id="GO:0009089">
    <property type="term" value="P:lysine biosynthetic process via diaminopimelate"/>
    <property type="evidence" value="ECO:0007669"/>
    <property type="project" value="UniProtKB-UniRule"/>
</dbReference>
<keyword evidence="10 12" id="KW-0704">Schiff base</keyword>
<feature type="site" description="Part of a proton relay during catalysis" evidence="12">
    <location>
        <position position="127"/>
    </location>
</feature>
<dbReference type="PIRSF" id="PIRSF001365">
    <property type="entry name" value="DHDPS"/>
    <property type="match status" value="1"/>
</dbReference>
<keyword evidence="6 12" id="KW-0028">Amino-acid biosynthesis</keyword>
<evidence type="ECO:0000256" key="2">
    <source>
        <dbReference type="ARBA" id="ARBA00005120"/>
    </source>
</evidence>
<dbReference type="EMBL" id="CYZU01000024">
    <property type="protein sequence ID" value="CUO58772.1"/>
    <property type="molecule type" value="Genomic_DNA"/>
</dbReference>
<comment type="catalytic activity">
    <reaction evidence="11 12">
        <text>L-aspartate 4-semialdehyde + pyruvate = (2S,4S)-4-hydroxy-2,3,4,5-tetrahydrodipicolinate + H2O + H(+)</text>
        <dbReference type="Rhea" id="RHEA:34171"/>
        <dbReference type="ChEBI" id="CHEBI:15361"/>
        <dbReference type="ChEBI" id="CHEBI:15377"/>
        <dbReference type="ChEBI" id="CHEBI:15378"/>
        <dbReference type="ChEBI" id="CHEBI:67139"/>
        <dbReference type="ChEBI" id="CHEBI:537519"/>
        <dbReference type="EC" id="4.3.3.7"/>
    </reaction>
</comment>
<dbReference type="SUPFAM" id="SSF51569">
    <property type="entry name" value="Aldolase"/>
    <property type="match status" value="1"/>
</dbReference>
<keyword evidence="7 12" id="KW-0220">Diaminopimelate biosynthesis</keyword>
<dbReference type="PROSITE" id="PS00665">
    <property type="entry name" value="DHDPS_1"/>
    <property type="match status" value="1"/>
</dbReference>
<name>A0A174G8L6_9FIRM</name>
<protein>
    <recommendedName>
        <fullName evidence="4 12">4-hydroxy-tetrahydrodipicolinate synthase</fullName>
        <shortName evidence="12">HTPA synthase</shortName>
        <ecNumber evidence="4 12">4.3.3.7</ecNumber>
    </recommendedName>
</protein>
<organism evidence="16 17">
    <name type="scientific">Faecalicatena contorta</name>
    <dbReference type="NCBI Taxonomy" id="39482"/>
    <lineage>
        <taxon>Bacteria</taxon>
        <taxon>Bacillati</taxon>
        <taxon>Bacillota</taxon>
        <taxon>Clostridia</taxon>
        <taxon>Lachnospirales</taxon>
        <taxon>Lachnospiraceae</taxon>
        <taxon>Faecalicatena</taxon>
    </lineage>
</organism>
<reference evidence="16 17" key="1">
    <citation type="submission" date="2015-09" db="EMBL/GenBank/DDBJ databases">
        <authorList>
            <consortium name="Pathogen Informatics"/>
        </authorList>
    </citation>
    <scope>NUCLEOTIDE SEQUENCE [LARGE SCALE GENOMIC DNA]</scope>
    <source>
        <strain evidence="16 17">2789STDY5834876</strain>
    </source>
</reference>
<dbReference type="GO" id="GO:0008840">
    <property type="term" value="F:4-hydroxy-tetrahydrodipicolinate synthase activity"/>
    <property type="evidence" value="ECO:0007669"/>
    <property type="project" value="UniProtKB-UniRule"/>
</dbReference>
<dbReference type="Pfam" id="PF00701">
    <property type="entry name" value="DHDPS"/>
    <property type="match status" value="1"/>
</dbReference>
<dbReference type="InterPro" id="IPR005263">
    <property type="entry name" value="DapA"/>
</dbReference>
<evidence type="ECO:0000313" key="16">
    <source>
        <dbReference type="EMBL" id="CUO58772.1"/>
    </source>
</evidence>
<evidence type="ECO:0000256" key="13">
    <source>
        <dbReference type="PIRNR" id="PIRNR001365"/>
    </source>
</evidence>
<comment type="caution">
    <text evidence="12">Was originally thought to be a dihydrodipicolinate synthase (DHDPS), catalyzing the condensation of (S)-aspartate-beta-semialdehyde [(S)-ASA] and pyruvate to dihydrodipicolinate (DHDP). However, it was shown in E.coli that the product of the enzymatic reaction is not dihydrodipicolinate but in fact (4S)-4-hydroxy-2,3,4,5-tetrahydro-(2S)-dipicolinic acid (HTPA), and that the consecutive dehydration reaction leading to DHDP is not spontaneous but catalyzed by DapB.</text>
</comment>
<evidence type="ECO:0000256" key="8">
    <source>
        <dbReference type="ARBA" id="ARBA00023154"/>
    </source>
</evidence>
<comment type="pathway">
    <text evidence="2 12">Amino-acid biosynthesis; L-lysine biosynthesis via DAP pathway; (S)-tetrahydrodipicolinate from L-aspartate: step 3/4.</text>
</comment>
<dbReference type="InterPro" id="IPR002220">
    <property type="entry name" value="DapA-like"/>
</dbReference>
<dbReference type="InterPro" id="IPR013785">
    <property type="entry name" value="Aldolase_TIM"/>
</dbReference>
<evidence type="ECO:0000256" key="7">
    <source>
        <dbReference type="ARBA" id="ARBA00022915"/>
    </source>
</evidence>
<feature type="binding site" evidence="12 15">
    <location>
        <position position="65"/>
    </location>
    <ligand>
        <name>pyruvate</name>
        <dbReference type="ChEBI" id="CHEBI:15361"/>
    </ligand>
</feature>
<dbReference type="EC" id="4.3.3.7" evidence="4 12"/>
<evidence type="ECO:0000256" key="9">
    <source>
        <dbReference type="ARBA" id="ARBA00023239"/>
    </source>
</evidence>
<dbReference type="PROSITE" id="PS00666">
    <property type="entry name" value="DHDPS_2"/>
    <property type="match status" value="1"/>
</dbReference>
<dbReference type="InterPro" id="IPR020624">
    <property type="entry name" value="Schiff_base-form_aldolases_CS"/>
</dbReference>
<evidence type="ECO:0000256" key="3">
    <source>
        <dbReference type="ARBA" id="ARBA00007592"/>
    </source>
</evidence>
<dbReference type="STRING" id="39482.ERS852491_02661"/>
<feature type="active site" description="Schiff-base intermediate with substrate" evidence="12 14">
    <location>
        <position position="181"/>
    </location>
</feature>
<evidence type="ECO:0000313" key="17">
    <source>
        <dbReference type="Proteomes" id="UP000095544"/>
    </source>
</evidence>
<gene>
    <name evidence="16" type="primary">dapA_4</name>
    <name evidence="12" type="synonym">dapA</name>
    <name evidence="16" type="ORF">ERS852491_02661</name>
</gene>
<evidence type="ECO:0000256" key="4">
    <source>
        <dbReference type="ARBA" id="ARBA00012086"/>
    </source>
</evidence>
<dbReference type="PANTHER" id="PTHR12128">
    <property type="entry name" value="DIHYDRODIPICOLINATE SYNTHASE"/>
    <property type="match status" value="1"/>
</dbReference>
<dbReference type="NCBIfam" id="TIGR00674">
    <property type="entry name" value="dapA"/>
    <property type="match status" value="1"/>
</dbReference>
<dbReference type="PRINTS" id="PR00146">
    <property type="entry name" value="DHPICSNTHASE"/>
</dbReference>
<dbReference type="GO" id="GO:0005829">
    <property type="term" value="C:cytosol"/>
    <property type="evidence" value="ECO:0007669"/>
    <property type="project" value="TreeGrafter"/>
</dbReference>
<dbReference type="HAMAP" id="MF_00418">
    <property type="entry name" value="DapA"/>
    <property type="match status" value="1"/>
</dbReference>
<evidence type="ECO:0000256" key="14">
    <source>
        <dbReference type="PIRSR" id="PIRSR001365-1"/>
    </source>
</evidence>
<dbReference type="Proteomes" id="UP000095544">
    <property type="component" value="Unassembled WGS sequence"/>
</dbReference>
<sequence>MINVSKIAMIKGEAIIMKKMIFKGAGTAIITPMQNDFSINFPVFDDLLDMQIRENADAVIVAGTTGEGSTLTDEEHIELVRHAVKHVNGRIPVIAGAGSNNTAHAVYLSKECEKAGADALLHVTPYYNKASQQGLFLHFTACADATSLPIILYNVPSRTGVNIYPATFKRLSEVDNIVAVKEASGNFSQIAKIAALCKDDLAIYSGNDDQITSALALGAKGVISVLSNLVPREVHAICSSYFDGNSDESDNLQLKYLELIEALFLDVNPIPVKQAMRAMGYNTGHCRLPLCDMDSTMAEKLYSTLQKYNLLYCKKPIRSVTVHTPGNAGSILKHNL</sequence>
<evidence type="ECO:0000256" key="5">
    <source>
        <dbReference type="ARBA" id="ARBA00022490"/>
    </source>
</evidence>
<dbReference type="CDD" id="cd00950">
    <property type="entry name" value="DHDPS"/>
    <property type="match status" value="1"/>
</dbReference>
<dbReference type="AlphaFoldDB" id="A0A174G8L6"/>
<keyword evidence="5 12" id="KW-0963">Cytoplasm</keyword>
<evidence type="ECO:0000256" key="10">
    <source>
        <dbReference type="ARBA" id="ARBA00023270"/>
    </source>
</evidence>
<dbReference type="GO" id="GO:0019877">
    <property type="term" value="P:diaminopimelate biosynthetic process"/>
    <property type="evidence" value="ECO:0007669"/>
    <property type="project" value="UniProtKB-UniRule"/>
</dbReference>
<feature type="active site" description="Proton donor/acceptor" evidence="12 14">
    <location>
        <position position="153"/>
    </location>
</feature>
<keyword evidence="9 12" id="KW-0456">Lyase</keyword>
<evidence type="ECO:0000256" key="11">
    <source>
        <dbReference type="ARBA" id="ARBA00047836"/>
    </source>
</evidence>
<dbReference type="UniPathway" id="UPA00034">
    <property type="reaction ID" value="UER00017"/>
</dbReference>
<comment type="subcellular location">
    <subcellularLocation>
        <location evidence="12">Cytoplasm</location>
    </subcellularLocation>
</comment>
<comment type="subunit">
    <text evidence="12">Homotetramer; dimer of dimers.</text>
</comment>
<accession>A0A174G8L6</accession>
<feature type="site" description="Part of a proton relay during catalysis" evidence="12">
    <location>
        <position position="64"/>
    </location>
</feature>
<feature type="binding site" evidence="12 15">
    <location>
        <position position="223"/>
    </location>
    <ligand>
        <name>pyruvate</name>
        <dbReference type="ChEBI" id="CHEBI:15361"/>
    </ligand>
</feature>
<comment type="similarity">
    <text evidence="3 12 13">Belongs to the DapA family.</text>
</comment>
<evidence type="ECO:0000256" key="6">
    <source>
        <dbReference type="ARBA" id="ARBA00022605"/>
    </source>
</evidence>
<evidence type="ECO:0000256" key="15">
    <source>
        <dbReference type="PIRSR" id="PIRSR001365-2"/>
    </source>
</evidence>
<proteinExistence type="inferred from homology"/>
<evidence type="ECO:0000256" key="12">
    <source>
        <dbReference type="HAMAP-Rule" id="MF_00418"/>
    </source>
</evidence>
<comment type="function">
    <text evidence="1 12">Catalyzes the condensation of (S)-aspartate-beta-semialdehyde [(S)-ASA] and pyruvate to 4-hydroxy-tetrahydrodipicolinate (HTPA).</text>
</comment>
<dbReference type="Gene3D" id="3.20.20.70">
    <property type="entry name" value="Aldolase class I"/>
    <property type="match status" value="1"/>
</dbReference>
<dbReference type="InterPro" id="IPR020625">
    <property type="entry name" value="Schiff_base-form_aldolases_AS"/>
</dbReference>
<keyword evidence="8 12" id="KW-0457">Lysine biosynthesis</keyword>